<keyword evidence="7" id="KW-1185">Reference proteome</keyword>
<dbReference type="InterPro" id="IPR011006">
    <property type="entry name" value="CheY-like_superfamily"/>
</dbReference>
<dbReference type="PROSITE" id="PS50043">
    <property type="entry name" value="HTH_LUXR_2"/>
    <property type="match status" value="1"/>
</dbReference>
<keyword evidence="2" id="KW-0238">DNA-binding</keyword>
<dbReference type="CDD" id="cd17535">
    <property type="entry name" value="REC_NarL-like"/>
    <property type="match status" value="1"/>
</dbReference>
<sequence>MTRLLLVDDHPVVRAGYQRLLELGGGWRVVAQAGSVDEALDLHREHQPELTITDLGLPGRGGLELLRHLLERDAGARVLVFSMHEGEAMVRRAFAMGARGYVTKSSEPQELLDAVARVMAGRRHLCGGLPAHWLQPSPVGGDDEGLQRLSDREFEVFRLLAQGLTPAGCAAALHLSSKTVSNLQAQIRDKLGLASTAAMAHLALRRGLIDGVFSR</sequence>
<evidence type="ECO:0000313" key="6">
    <source>
        <dbReference type="EMBL" id="MFG6488788.1"/>
    </source>
</evidence>
<dbReference type="InterPro" id="IPR036388">
    <property type="entry name" value="WH-like_DNA-bd_sf"/>
</dbReference>
<protein>
    <submittedName>
        <fullName evidence="6">Response regulator</fullName>
    </submittedName>
</protein>
<comment type="caution">
    <text evidence="6">The sequence shown here is derived from an EMBL/GenBank/DDBJ whole genome shotgun (WGS) entry which is preliminary data.</text>
</comment>
<proteinExistence type="predicted"/>
<dbReference type="RefSeq" id="WP_394414381.1">
    <property type="nucleotide sequence ID" value="NZ_JBIGIC010000010.1"/>
</dbReference>
<evidence type="ECO:0000256" key="1">
    <source>
        <dbReference type="ARBA" id="ARBA00022553"/>
    </source>
</evidence>
<feature type="modified residue" description="4-aspartylphosphate" evidence="3">
    <location>
        <position position="54"/>
    </location>
</feature>
<evidence type="ECO:0000256" key="2">
    <source>
        <dbReference type="ARBA" id="ARBA00023125"/>
    </source>
</evidence>
<dbReference type="InterPro" id="IPR000792">
    <property type="entry name" value="Tscrpt_reg_LuxR_C"/>
</dbReference>
<dbReference type="SUPFAM" id="SSF46894">
    <property type="entry name" value="C-terminal effector domain of the bipartite response regulators"/>
    <property type="match status" value="1"/>
</dbReference>
<dbReference type="CDD" id="cd06170">
    <property type="entry name" value="LuxR_C_like"/>
    <property type="match status" value="1"/>
</dbReference>
<organism evidence="6 7">
    <name type="scientific">Pelomonas candidula</name>
    <dbReference type="NCBI Taxonomy" id="3299025"/>
    <lineage>
        <taxon>Bacteria</taxon>
        <taxon>Pseudomonadati</taxon>
        <taxon>Pseudomonadota</taxon>
        <taxon>Betaproteobacteria</taxon>
        <taxon>Burkholderiales</taxon>
        <taxon>Sphaerotilaceae</taxon>
        <taxon>Roseateles</taxon>
    </lineage>
</organism>
<dbReference type="InterPro" id="IPR016032">
    <property type="entry name" value="Sig_transdc_resp-reg_C-effctor"/>
</dbReference>
<feature type="domain" description="Response regulatory" evidence="5">
    <location>
        <begin position="3"/>
        <end position="119"/>
    </location>
</feature>
<name>A0ABW7HFU2_9BURK</name>
<dbReference type="PRINTS" id="PR00038">
    <property type="entry name" value="HTHLUXR"/>
</dbReference>
<dbReference type="Pfam" id="PF00196">
    <property type="entry name" value="GerE"/>
    <property type="match status" value="1"/>
</dbReference>
<dbReference type="SMART" id="SM00448">
    <property type="entry name" value="REC"/>
    <property type="match status" value="1"/>
</dbReference>
<dbReference type="PANTHER" id="PTHR43214:SF43">
    <property type="entry name" value="TWO-COMPONENT RESPONSE REGULATOR"/>
    <property type="match status" value="1"/>
</dbReference>
<dbReference type="Gene3D" id="3.40.50.2300">
    <property type="match status" value="1"/>
</dbReference>
<evidence type="ECO:0000259" key="5">
    <source>
        <dbReference type="PROSITE" id="PS50110"/>
    </source>
</evidence>
<evidence type="ECO:0000256" key="3">
    <source>
        <dbReference type="PROSITE-ProRule" id="PRU00169"/>
    </source>
</evidence>
<dbReference type="PANTHER" id="PTHR43214">
    <property type="entry name" value="TWO-COMPONENT RESPONSE REGULATOR"/>
    <property type="match status" value="1"/>
</dbReference>
<accession>A0ABW7HFU2</accession>
<dbReference type="InterPro" id="IPR001789">
    <property type="entry name" value="Sig_transdc_resp-reg_receiver"/>
</dbReference>
<evidence type="ECO:0000259" key="4">
    <source>
        <dbReference type="PROSITE" id="PS50043"/>
    </source>
</evidence>
<feature type="domain" description="HTH luxR-type" evidence="4">
    <location>
        <begin position="142"/>
        <end position="207"/>
    </location>
</feature>
<gene>
    <name evidence="6" type="ORF">ACG04R_19035</name>
</gene>
<dbReference type="InterPro" id="IPR039420">
    <property type="entry name" value="WalR-like"/>
</dbReference>
<dbReference type="SUPFAM" id="SSF52172">
    <property type="entry name" value="CheY-like"/>
    <property type="match status" value="1"/>
</dbReference>
<dbReference type="Pfam" id="PF00072">
    <property type="entry name" value="Response_reg"/>
    <property type="match status" value="1"/>
</dbReference>
<dbReference type="EMBL" id="JBIGIC010000010">
    <property type="protein sequence ID" value="MFG6488788.1"/>
    <property type="molecule type" value="Genomic_DNA"/>
</dbReference>
<keyword evidence="1 3" id="KW-0597">Phosphoprotein</keyword>
<reference evidence="6 7" key="1">
    <citation type="submission" date="2024-08" db="EMBL/GenBank/DDBJ databases">
        <authorList>
            <person name="Lu H."/>
        </authorList>
    </citation>
    <scope>NUCLEOTIDE SEQUENCE [LARGE SCALE GENOMIC DNA]</scope>
    <source>
        <strain evidence="6 7">BYS78W</strain>
    </source>
</reference>
<evidence type="ECO:0000313" key="7">
    <source>
        <dbReference type="Proteomes" id="UP001606134"/>
    </source>
</evidence>
<dbReference type="Gene3D" id="1.10.10.10">
    <property type="entry name" value="Winged helix-like DNA-binding domain superfamily/Winged helix DNA-binding domain"/>
    <property type="match status" value="1"/>
</dbReference>
<dbReference type="PROSITE" id="PS50110">
    <property type="entry name" value="RESPONSE_REGULATORY"/>
    <property type="match status" value="1"/>
</dbReference>
<dbReference type="SMART" id="SM00421">
    <property type="entry name" value="HTH_LUXR"/>
    <property type="match status" value="1"/>
</dbReference>
<dbReference type="InterPro" id="IPR058245">
    <property type="entry name" value="NreC/VraR/RcsB-like_REC"/>
</dbReference>
<dbReference type="Proteomes" id="UP001606134">
    <property type="component" value="Unassembled WGS sequence"/>
</dbReference>